<dbReference type="InterPro" id="IPR025322">
    <property type="entry name" value="PADRE_dom"/>
</dbReference>
<evidence type="ECO:0000313" key="2">
    <source>
        <dbReference type="Proteomes" id="UP000283530"/>
    </source>
</evidence>
<dbReference type="Pfam" id="PF14009">
    <property type="entry name" value="PADRE"/>
    <property type="match status" value="1"/>
</dbReference>
<reference evidence="1 2" key="1">
    <citation type="journal article" date="2019" name="Nat. Plants">
        <title>Stout camphor tree genome fills gaps in understanding of flowering plant genome evolution.</title>
        <authorList>
            <person name="Chaw S.M."/>
            <person name="Liu Y.C."/>
            <person name="Wu Y.W."/>
            <person name="Wang H.Y."/>
            <person name="Lin C.I."/>
            <person name="Wu C.S."/>
            <person name="Ke H.M."/>
            <person name="Chang L.Y."/>
            <person name="Hsu C.Y."/>
            <person name="Yang H.T."/>
            <person name="Sudianto E."/>
            <person name="Hsu M.H."/>
            <person name="Wu K.P."/>
            <person name="Wang L.N."/>
            <person name="Leebens-Mack J.H."/>
            <person name="Tsai I.J."/>
        </authorList>
    </citation>
    <scope>NUCLEOTIDE SEQUENCE [LARGE SCALE GENOMIC DNA]</scope>
    <source>
        <strain evidence="2">cv. Chaw 1501</strain>
        <tissue evidence="1">Young leaves</tissue>
    </source>
</reference>
<dbReference type="OrthoDB" id="676555at2759"/>
<organism evidence="1 2">
    <name type="scientific">Cinnamomum micranthum f. kanehirae</name>
    <dbReference type="NCBI Taxonomy" id="337451"/>
    <lineage>
        <taxon>Eukaryota</taxon>
        <taxon>Viridiplantae</taxon>
        <taxon>Streptophyta</taxon>
        <taxon>Embryophyta</taxon>
        <taxon>Tracheophyta</taxon>
        <taxon>Spermatophyta</taxon>
        <taxon>Magnoliopsida</taxon>
        <taxon>Magnoliidae</taxon>
        <taxon>Laurales</taxon>
        <taxon>Lauraceae</taxon>
        <taxon>Cinnamomum</taxon>
    </lineage>
</organism>
<dbReference type="EMBL" id="QPKB01000012">
    <property type="protein sequence ID" value="RWR97191.1"/>
    <property type="molecule type" value="Genomic_DNA"/>
</dbReference>
<evidence type="ECO:0000313" key="1">
    <source>
        <dbReference type="EMBL" id="RWR97191.1"/>
    </source>
</evidence>
<dbReference type="PANTHER" id="PTHR33148:SF3">
    <property type="entry name" value="DUF4228 DOMAIN PROTEIN"/>
    <property type="match status" value="1"/>
</dbReference>
<keyword evidence="2" id="KW-1185">Reference proteome</keyword>
<name>A0A443Q2D5_9MAGN</name>
<sequence>MGNTLLGRRTAKVMKIDGQILKFKTPARVADIIKDYPDYVLMDSEAVRHLGVRAKVLAADHELKPRRLYFLVQLPKVKDEKVPRRARSGVLKMSAKDRLESLMLSRRSVSDLTHLKLMAPALVDDEPGEGTGGAVRVKMRLPKAQVTKLMEESKDAAEVAEKIMDLCIGDAGEDGAPKEDGGLLMQQRQWKPALGSIQEMQKTREKLGVRFLPLQNGESV</sequence>
<proteinExistence type="predicted"/>
<dbReference type="PANTHER" id="PTHR33148">
    <property type="entry name" value="PLASTID MOVEMENT IMPAIRED PROTEIN-RELATED"/>
    <property type="match status" value="1"/>
</dbReference>
<dbReference type="AlphaFoldDB" id="A0A443Q2D5"/>
<accession>A0A443Q2D5</accession>
<comment type="caution">
    <text evidence="1">The sequence shown here is derived from an EMBL/GenBank/DDBJ whole genome shotgun (WGS) entry which is preliminary data.</text>
</comment>
<dbReference type="Proteomes" id="UP000283530">
    <property type="component" value="Unassembled WGS sequence"/>
</dbReference>
<gene>
    <name evidence="1" type="ORF">CKAN_02661000</name>
</gene>
<protein>
    <submittedName>
        <fullName evidence="1">Plastid movement impaired 2</fullName>
    </submittedName>
</protein>